<dbReference type="AlphaFoldDB" id="A0A819ICQ0"/>
<evidence type="ECO:0000256" key="1">
    <source>
        <dbReference type="ARBA" id="ARBA00000966"/>
    </source>
</evidence>
<dbReference type="PANTHER" id="PTHR22298">
    <property type="entry name" value="ENDO-1,4-BETA-GLUCANASE"/>
    <property type="match status" value="1"/>
</dbReference>
<evidence type="ECO:0000256" key="5">
    <source>
        <dbReference type="ARBA" id="ARBA00023001"/>
    </source>
</evidence>
<protein>
    <recommendedName>
        <fullName evidence="3">cellulase</fullName>
        <ecNumber evidence="3">3.2.1.4</ecNumber>
    </recommendedName>
</protein>
<gene>
    <name evidence="10" type="ORF">OKA104_LOCUS24716</name>
</gene>
<comment type="similarity">
    <text evidence="2">Belongs to the glycosyl hydrolase 9 (cellulase E) family.</text>
</comment>
<comment type="catalytic activity">
    <reaction evidence="1">
        <text>Endohydrolysis of (1-&gt;4)-beta-D-glucosidic linkages in cellulose, lichenin and cereal beta-D-glucans.</text>
        <dbReference type="EC" id="3.2.1.4"/>
    </reaction>
</comment>
<evidence type="ECO:0000259" key="9">
    <source>
        <dbReference type="Pfam" id="PF00759"/>
    </source>
</evidence>
<evidence type="ECO:0000313" key="10">
    <source>
        <dbReference type="EMBL" id="CAF3910902.1"/>
    </source>
</evidence>
<dbReference type="InterPro" id="IPR012341">
    <property type="entry name" value="6hp_glycosidase-like_sf"/>
</dbReference>
<keyword evidence="7" id="KW-0326">Glycosidase</keyword>
<evidence type="ECO:0000256" key="7">
    <source>
        <dbReference type="ARBA" id="ARBA00023295"/>
    </source>
</evidence>
<evidence type="ECO:0000256" key="8">
    <source>
        <dbReference type="ARBA" id="ARBA00023326"/>
    </source>
</evidence>
<keyword evidence="5" id="KW-0136">Cellulose degradation</keyword>
<dbReference type="GO" id="GO:0008810">
    <property type="term" value="F:cellulase activity"/>
    <property type="evidence" value="ECO:0007669"/>
    <property type="project" value="UniProtKB-EC"/>
</dbReference>
<dbReference type="GO" id="GO:0030247">
    <property type="term" value="F:polysaccharide binding"/>
    <property type="evidence" value="ECO:0007669"/>
    <property type="project" value="InterPro"/>
</dbReference>
<dbReference type="GO" id="GO:0030245">
    <property type="term" value="P:cellulose catabolic process"/>
    <property type="evidence" value="ECO:0007669"/>
    <property type="project" value="UniProtKB-KW"/>
</dbReference>
<name>A0A819ICQ0_9BILA</name>
<dbReference type="Gene3D" id="1.50.10.10">
    <property type="match status" value="1"/>
</dbReference>
<sequence>MLCVDRVPGIGRNRFRCGTDSSNVQHRGIGCILSNRNVRAAGMCNGGRNTYATYCNTRNSNSIQDAKNCINKLPSVTGLAWGWVNAPSGKCKCTADTFSEAKNNLFKGCSNSIEAERYEGNIGLCECLLRIEKEWSSGFQGTLLIPVTGTHNPWELEIRFNKSANIQASYGNLTNKINDQIFVYRQSSWNDYPKINTTFYFEFVADGDVKPSNIILVLFDRQPVNISLIIVPSLSIFPSKPINISTNNGTYDYGAVLYASILFYESQRSGRLPANKRISWRGDSMLQDCGENGEDLTGGYFIDGSSLEKISSRTAQFTSVLAWGVIDYEDAYVKAGQLEYVRDAIRWSTDYLIKAHVNEREFYERVGDEEFRKILIDDWSRPEDILISRPTLKIDLNKDNLFVPGEAAAALAAASIVFRLSDPVYHSKLLTHARQLYNLAKNNNRHLFFLPSKGGNALAWAALWLLRATGEQSYLLDAKQHYIEFELDEYTHTIYEEYIRTIGVQVLMAKIIKEQIYRTVVERTCNNVVHNMQTTEKGLAYIDAFSKLKSTADMAFFCLQAADIGINTQEYLNFTTSQIGYMLGDSGRSYVVGVGQNYPKKPRDRGSSCPALPATCNKQAYLNPNANPYLLVGALVNGPSFGDFFYDDRLESKTNQVSVENNAGFQSAVAGLLYHQLDLGK</sequence>
<keyword evidence="6" id="KW-0119">Carbohydrate metabolism</keyword>
<keyword evidence="4" id="KW-0378">Hydrolase</keyword>
<comment type="caution">
    <text evidence="10">The sequence shown here is derived from an EMBL/GenBank/DDBJ whole genome shotgun (WGS) entry which is preliminary data.</text>
</comment>
<dbReference type="Proteomes" id="UP000663881">
    <property type="component" value="Unassembled WGS sequence"/>
</dbReference>
<feature type="domain" description="Glycoside hydrolase family 9" evidence="9">
    <location>
        <begin position="253"/>
        <end position="668"/>
    </location>
</feature>
<evidence type="ECO:0000313" key="11">
    <source>
        <dbReference type="Proteomes" id="UP000663881"/>
    </source>
</evidence>
<dbReference type="InterPro" id="IPR012291">
    <property type="entry name" value="CBM2_carb-bd_dom_sf"/>
</dbReference>
<dbReference type="Gene3D" id="2.60.40.290">
    <property type="match status" value="1"/>
</dbReference>
<dbReference type="EMBL" id="CAJOAY010002004">
    <property type="protein sequence ID" value="CAF3910902.1"/>
    <property type="molecule type" value="Genomic_DNA"/>
</dbReference>
<evidence type="ECO:0000256" key="6">
    <source>
        <dbReference type="ARBA" id="ARBA00023277"/>
    </source>
</evidence>
<reference evidence="10" key="1">
    <citation type="submission" date="2021-02" db="EMBL/GenBank/DDBJ databases">
        <authorList>
            <person name="Nowell W R."/>
        </authorList>
    </citation>
    <scope>NUCLEOTIDE SEQUENCE</scope>
</reference>
<organism evidence="10 11">
    <name type="scientific">Adineta steineri</name>
    <dbReference type="NCBI Taxonomy" id="433720"/>
    <lineage>
        <taxon>Eukaryota</taxon>
        <taxon>Metazoa</taxon>
        <taxon>Spiralia</taxon>
        <taxon>Gnathifera</taxon>
        <taxon>Rotifera</taxon>
        <taxon>Eurotatoria</taxon>
        <taxon>Bdelloidea</taxon>
        <taxon>Adinetida</taxon>
        <taxon>Adinetidae</taxon>
        <taxon>Adineta</taxon>
    </lineage>
</organism>
<evidence type="ECO:0000256" key="2">
    <source>
        <dbReference type="ARBA" id="ARBA00007072"/>
    </source>
</evidence>
<accession>A0A819ICQ0</accession>
<dbReference type="InterPro" id="IPR008965">
    <property type="entry name" value="CBM2/CBM3_carb-bd_dom_sf"/>
</dbReference>
<dbReference type="InterPro" id="IPR008928">
    <property type="entry name" value="6-hairpin_glycosidase_sf"/>
</dbReference>
<dbReference type="Pfam" id="PF00759">
    <property type="entry name" value="Glyco_hydro_9"/>
    <property type="match status" value="1"/>
</dbReference>
<dbReference type="SUPFAM" id="SSF49384">
    <property type="entry name" value="Carbohydrate-binding domain"/>
    <property type="match status" value="1"/>
</dbReference>
<keyword evidence="8" id="KW-0624">Polysaccharide degradation</keyword>
<evidence type="ECO:0000256" key="4">
    <source>
        <dbReference type="ARBA" id="ARBA00022801"/>
    </source>
</evidence>
<evidence type="ECO:0000256" key="3">
    <source>
        <dbReference type="ARBA" id="ARBA00012601"/>
    </source>
</evidence>
<proteinExistence type="inferred from homology"/>
<dbReference type="SUPFAM" id="SSF48208">
    <property type="entry name" value="Six-hairpin glycosidases"/>
    <property type="match status" value="1"/>
</dbReference>
<dbReference type="InterPro" id="IPR001701">
    <property type="entry name" value="Glyco_hydro_9"/>
</dbReference>
<dbReference type="EC" id="3.2.1.4" evidence="3"/>